<dbReference type="EMBL" id="JAKILK010000001">
    <property type="protein sequence ID" value="MCL1115840.1"/>
    <property type="molecule type" value="Genomic_DNA"/>
</dbReference>
<accession>A0ABT0KX65</accession>
<evidence type="ECO:0000313" key="1">
    <source>
        <dbReference type="EMBL" id="MCL1115840.1"/>
    </source>
</evidence>
<dbReference type="RefSeq" id="WP_188839538.1">
    <property type="nucleotide sequence ID" value="NZ_BMOT01000001.1"/>
</dbReference>
<name>A0ABT0KX65_9GAMM</name>
<reference evidence="1 2" key="1">
    <citation type="submission" date="2022-01" db="EMBL/GenBank/DDBJ databases">
        <title>Whole genome-based taxonomy of the Shewanellaceae.</title>
        <authorList>
            <person name="Martin-Rodriguez A.J."/>
        </authorList>
    </citation>
    <scope>NUCLEOTIDE SEQUENCE [LARGE SCALE GENOMIC DNA]</scope>
    <source>
        <strain evidence="1 2">JCM 17801</strain>
    </source>
</reference>
<keyword evidence="2" id="KW-1185">Reference proteome</keyword>
<organism evidence="1 2">
    <name type="scientific">Shewanella aestuarii</name>
    <dbReference type="NCBI Taxonomy" id="1028752"/>
    <lineage>
        <taxon>Bacteria</taxon>
        <taxon>Pseudomonadati</taxon>
        <taxon>Pseudomonadota</taxon>
        <taxon>Gammaproteobacteria</taxon>
        <taxon>Alteromonadales</taxon>
        <taxon>Shewanellaceae</taxon>
        <taxon>Shewanella</taxon>
    </lineage>
</organism>
<comment type="caution">
    <text evidence="1">The sequence shown here is derived from an EMBL/GenBank/DDBJ whole genome shotgun (WGS) entry which is preliminary data.</text>
</comment>
<dbReference type="Proteomes" id="UP001203212">
    <property type="component" value="Unassembled WGS sequence"/>
</dbReference>
<proteinExistence type="predicted"/>
<dbReference type="Pfam" id="PF11739">
    <property type="entry name" value="YdbH-like"/>
    <property type="match status" value="1"/>
</dbReference>
<protein>
    <submittedName>
        <fullName evidence="1">YdbH domain-containing protein</fullName>
    </submittedName>
</protein>
<evidence type="ECO:0000313" key="2">
    <source>
        <dbReference type="Proteomes" id="UP001203212"/>
    </source>
</evidence>
<dbReference type="InterPro" id="IPR021730">
    <property type="entry name" value="YdbH"/>
</dbReference>
<sequence>MIKGIFTVKRLLLFVLLMFIGAGWYVSQNIHPISVKVLNQLLAPYDIQVLNLDSQLVSINQLQIPRLILQIEDSYIAIQGFELSLTDTLAIVQKQQLDPSDIIKLSSQNVYIDLGASFFNRQRQQKAESSAAWQLVFNQIPDIDLGEVLINLPAIATNNPAKTAPVSFRHSLKMDKLTLNNQGDLNTRWRFDNNELFNLQAQLKPNAVTFSSRLNLEQSQLGLNAFSSYLTAALHKLALQDNEVAKNSIIVEIEQQLAQVLSPINDQQIHIKGDWHATTHFDLINGEITSSNHFTTLDIRSALYPWLNLHLQDEFAIEVSVKEQLMPAAIGANATGKKPIEDITQLAYGAKLDFTPFKQQFSFTPDQLKRILNQFSSPSQAHQAAEFINGLLLSSLEENVAQVTLSASLPEASTLWIPLSAAQSKLTDPAPATPTSQSWPITFSTPKMDAHISGTILNNQLSLSQLKLNSLGEIHFALNSEFSLQQPTDIVSLLSPLQAEPLSLRLPMDELSLGKGLVRLAADYHREWVNNGFDEVLTIHPSSKVILDQLQLAKTTNKAPESQMQKVISDYAEIQLTKISQIKVNHNSVQLNIPPVLASFNKVATLLSSPTTKQQINAEKAQFTWQTPTAFTFSLNTTLSLPEQLLARSSNHSLDTRFEQLKVTKTPLKQRKQTLLNLNQLAINQQFNIHNGLIQSDDKWQFDTIHASSQHYFQPQLFSLAGQWQLETDITAALPTIIKNQKLPSGFNIEGLITLNSSFSMSQRQGVNYFEMLLKPEIEKLNVDYIDQYISDTKIHTECKFTWQQAMTEAVSFSQLSCPQTRINIANGRSGIIFKDVHILANLDLTMDPDKPLNNWLQKLTGLSHTDVSMTMSGDALEGQFLIPEFVFKLQDRSHGYLLLQGLSLEALLTQQPQVGVYANGTFDGVLPLELINGELTITGGHIAARAPGGLIEVANSEAIEQLKQTQPYLDLVFDALEHLNYQQLAGTLDMQANGDAQFNIAVKGKSQDIVRPIHLNYTHEENLIQLYRSTQIGNQLQSNIEKSVK</sequence>
<gene>
    <name evidence="1" type="ORF">L2689_01080</name>
</gene>